<dbReference type="RefSeq" id="WP_173969021.1">
    <property type="nucleotide sequence ID" value="NZ_CADCSU010000025.1"/>
</dbReference>
<evidence type="ECO:0000313" key="4">
    <source>
        <dbReference type="EMBL" id="CAA9194665.1"/>
    </source>
</evidence>
<dbReference type="Proteomes" id="UP000479938">
    <property type="component" value="Unassembled WGS sequence"/>
</dbReference>
<evidence type="ECO:0000256" key="1">
    <source>
        <dbReference type="ARBA" id="ARBA00022801"/>
    </source>
</evidence>
<dbReference type="InterPro" id="IPR029058">
    <property type="entry name" value="AB_hydrolase_fold"/>
</dbReference>
<keyword evidence="1" id="KW-0378">Hydrolase</keyword>
<evidence type="ECO:0000259" key="3">
    <source>
        <dbReference type="Pfam" id="PF00326"/>
    </source>
</evidence>
<dbReference type="Pfam" id="PF00326">
    <property type="entry name" value="Peptidase_S9"/>
    <property type="match status" value="1"/>
</dbReference>
<keyword evidence="2" id="KW-0812">Transmembrane</keyword>
<dbReference type="SUPFAM" id="SSF53474">
    <property type="entry name" value="alpha/beta-Hydrolases"/>
    <property type="match status" value="1"/>
</dbReference>
<dbReference type="Gene3D" id="3.40.50.1820">
    <property type="entry name" value="alpha/beta hydrolase"/>
    <property type="match status" value="1"/>
</dbReference>
<organism evidence="4 5">
    <name type="scientific">Flavobacterium bizetiae</name>
    <dbReference type="NCBI Taxonomy" id="2704140"/>
    <lineage>
        <taxon>Bacteria</taxon>
        <taxon>Pseudomonadati</taxon>
        <taxon>Bacteroidota</taxon>
        <taxon>Flavobacteriia</taxon>
        <taxon>Flavobacteriales</taxon>
        <taxon>Flavobacteriaceae</taxon>
        <taxon>Flavobacterium</taxon>
    </lineage>
</organism>
<dbReference type="InterPro" id="IPR011042">
    <property type="entry name" value="6-blade_b-propeller_TolB-like"/>
</dbReference>
<dbReference type="GO" id="GO:0006508">
    <property type="term" value="P:proteolysis"/>
    <property type="evidence" value="ECO:0007669"/>
    <property type="project" value="InterPro"/>
</dbReference>
<dbReference type="EMBL" id="CADCSU010000025">
    <property type="protein sequence ID" value="CAA9194665.1"/>
    <property type="molecule type" value="Genomic_DNA"/>
</dbReference>
<dbReference type="AlphaFoldDB" id="A0A6J4G8J0"/>
<gene>
    <name evidence="4" type="ORF">FLA105534_00255</name>
</gene>
<feature type="transmembrane region" description="Helical" evidence="2">
    <location>
        <begin position="12"/>
        <end position="38"/>
    </location>
</feature>
<evidence type="ECO:0000313" key="5">
    <source>
        <dbReference type="Proteomes" id="UP000479938"/>
    </source>
</evidence>
<dbReference type="GO" id="GO:0004252">
    <property type="term" value="F:serine-type endopeptidase activity"/>
    <property type="evidence" value="ECO:0007669"/>
    <property type="project" value="TreeGrafter"/>
</dbReference>
<dbReference type="InterPro" id="IPR001375">
    <property type="entry name" value="Peptidase_S9_cat"/>
</dbReference>
<reference evidence="4 5" key="1">
    <citation type="submission" date="2020-02" db="EMBL/GenBank/DDBJ databases">
        <authorList>
            <person name="Criscuolo A."/>
        </authorList>
    </citation>
    <scope>NUCLEOTIDE SEQUENCE [LARGE SCALE GENOMIC DNA]</scope>
    <source>
        <strain evidence="4">CIP105534</strain>
    </source>
</reference>
<keyword evidence="2" id="KW-0472">Membrane</keyword>
<sequence length="885" mass="101429">MNYITKKQANFSISLSLILALICFFIFILPLVTCPLWGQVVQKKQLTQADYKLFGELQLNQAAPNGRWVSFNMIYPSGEDTLFVKNTSNKKIYSFPGASNGQFLAGDRFVCESPKGLLLLNLNTQKQQYIPSVAQYAYAPDSDQLILMIKSTGSQADLLLLDAKGKTTEQIKGVMSFSMSPDGHKVLYSTTEDGYNSLALLELAKQNTRRWIIRKSRLAFTTPTWQKKTKALAFFATDPHLSCKSLLFYYRLDKHLLYEMNSEKMSGFPADKTLRSDQYPISISEDLSKVFFGIGPKTGVRQDPVLPDTDSSVELWNANAKWIYPMERKRPPLEQQSTLAVWFPLTDQLLELSSSELPQVMLGGNQQYAILSNAQCYEPQFDLEGPRDFYIMDLNTAKKELLLEKQPTVPSQVLPTPSPSGHYITYFRDNNWWIYDLRCKAHINISAKLPSMASIAEPYGVAGWSLQDKEIILYDQYDLWRIAPDGSKATRMTHGREQKIQFRINRSGFEQDLLANYNGWTHTLIEMEKGLLLQAKGDDGKTGYFRWKDTDWVIPIVYRDSYLTKLQATDHGKSFIYQDQKFNESPRVVSLENKKARTVFQSNPHQSKYGWGTSELLFYYNEKGEKSKSLLYYPAHYNPEKKYPMIVHIYEEQASQLHKFINPSMMAEDGYNPTVLTSQGYFVLCPDIIRKDQHEGQSALDFTMAATKEVISRNLVYTDKIGLMGHSFGGYQTTYIITQTGLFAAAVAGSAVTDLTSYYFTVNWKTGRPTMNYFQKGQLRMMQSPYEIPELYKDNSPLVYADRITTPLLSFTGKEDNHVDWHQSVELYLAMRRLGKKHVMLLYPKEPHSLLNPSNQKDLSLRIQQWFGYYLKGQTPAPWITEAIK</sequence>
<protein>
    <recommendedName>
        <fullName evidence="3">Peptidase S9 prolyl oligopeptidase catalytic domain-containing protein</fullName>
    </recommendedName>
</protein>
<name>A0A6J4G8J0_9FLAO</name>
<proteinExistence type="predicted"/>
<dbReference type="Gene3D" id="2.120.10.30">
    <property type="entry name" value="TolB, C-terminal domain"/>
    <property type="match status" value="1"/>
</dbReference>
<feature type="domain" description="Peptidase S9 prolyl oligopeptidase catalytic" evidence="3">
    <location>
        <begin position="694"/>
        <end position="873"/>
    </location>
</feature>
<keyword evidence="2" id="KW-1133">Transmembrane helix</keyword>
<evidence type="ECO:0000256" key="2">
    <source>
        <dbReference type="SAM" id="Phobius"/>
    </source>
</evidence>
<dbReference type="PANTHER" id="PTHR42776">
    <property type="entry name" value="SERINE PEPTIDASE S9 FAMILY MEMBER"/>
    <property type="match status" value="1"/>
</dbReference>
<dbReference type="SUPFAM" id="SSF69304">
    <property type="entry name" value="Tricorn protease N-terminal domain"/>
    <property type="match status" value="1"/>
</dbReference>
<accession>A0A6J4G8J0</accession>
<keyword evidence="5" id="KW-1185">Reference proteome</keyword>
<dbReference type="PANTHER" id="PTHR42776:SF27">
    <property type="entry name" value="DIPEPTIDYL PEPTIDASE FAMILY MEMBER 6"/>
    <property type="match status" value="1"/>
</dbReference>